<evidence type="ECO:0000313" key="2">
    <source>
        <dbReference type="EMBL" id="MBT0666211.1"/>
    </source>
</evidence>
<dbReference type="Proteomes" id="UP000811899">
    <property type="component" value="Unassembled WGS sequence"/>
</dbReference>
<dbReference type="Pfam" id="PF05235">
    <property type="entry name" value="CHAD"/>
    <property type="match status" value="1"/>
</dbReference>
<dbReference type="RefSeq" id="WP_214172980.1">
    <property type="nucleotide sequence ID" value="NZ_JAHCVJ010000009.1"/>
</dbReference>
<proteinExistence type="predicted"/>
<name>A0AAW4L5D4_9BACT</name>
<evidence type="ECO:0000259" key="1">
    <source>
        <dbReference type="PROSITE" id="PS51708"/>
    </source>
</evidence>
<dbReference type="EMBL" id="JAHCVJ010000009">
    <property type="protein sequence ID" value="MBT0666211.1"/>
    <property type="molecule type" value="Genomic_DNA"/>
</dbReference>
<protein>
    <submittedName>
        <fullName evidence="2">CHAD domain-containing protein</fullName>
    </submittedName>
</protein>
<dbReference type="InterPro" id="IPR038186">
    <property type="entry name" value="CHAD_dom_sf"/>
</dbReference>
<dbReference type="AlphaFoldDB" id="A0AAW4L5D4"/>
<organism evidence="2 3">
    <name type="scientific">Geoanaerobacter pelophilus</name>
    <dbReference type="NCBI Taxonomy" id="60036"/>
    <lineage>
        <taxon>Bacteria</taxon>
        <taxon>Pseudomonadati</taxon>
        <taxon>Thermodesulfobacteriota</taxon>
        <taxon>Desulfuromonadia</taxon>
        <taxon>Geobacterales</taxon>
        <taxon>Geobacteraceae</taxon>
        <taxon>Geoanaerobacter</taxon>
    </lineage>
</organism>
<dbReference type="InterPro" id="IPR007899">
    <property type="entry name" value="CHAD_dom"/>
</dbReference>
<dbReference type="PROSITE" id="PS51708">
    <property type="entry name" value="CHAD"/>
    <property type="match status" value="1"/>
</dbReference>
<dbReference type="Gene3D" id="1.40.20.10">
    <property type="entry name" value="CHAD domain"/>
    <property type="match status" value="1"/>
</dbReference>
<keyword evidence="3" id="KW-1185">Reference proteome</keyword>
<gene>
    <name evidence="2" type="ORF">KI809_18010</name>
</gene>
<reference evidence="2 3" key="1">
    <citation type="submission" date="2021-05" db="EMBL/GenBank/DDBJ databases">
        <title>The draft genome of Geobacter pelophilus DSM 12255.</title>
        <authorList>
            <person name="Xu Z."/>
            <person name="Masuda Y."/>
            <person name="Itoh H."/>
            <person name="Senoo K."/>
        </authorList>
    </citation>
    <scope>NUCLEOTIDE SEQUENCE [LARGE SCALE GENOMIC DNA]</scope>
    <source>
        <strain evidence="2 3">DSM 12255</strain>
    </source>
</reference>
<sequence>MMLVTSDAPLWIVSRAMISSRYEELIQCWGTAKKTFSSEDIHDLRVASRRLREAISIFEPCYPAKKMSHIKTQAKHLTTILGSLRNIDEALQFFEPLILSLAEPSAASLDTWLQSLRMQRIKEHRHIEDRIKKMDPVMMQYGLRKALEQPHMFGAASYDPFMPISQYLSSKLLERETSLLQLLPGSLHEQDIHALHQLRIALKKFRYAFELTAPLNRNGYKNLYDIIKEFQEVLGKIHDLDVFLGLLQEQERFDPKCAGQLEELIASRRKKLYADFLTMHTANPIDHLGERTRNLL</sequence>
<accession>A0AAW4L5D4</accession>
<comment type="caution">
    <text evidence="2">The sequence shown here is derived from an EMBL/GenBank/DDBJ whole genome shotgun (WGS) entry which is preliminary data.</text>
</comment>
<dbReference type="PANTHER" id="PTHR39339">
    <property type="entry name" value="SLR1444 PROTEIN"/>
    <property type="match status" value="1"/>
</dbReference>
<evidence type="ECO:0000313" key="3">
    <source>
        <dbReference type="Proteomes" id="UP000811899"/>
    </source>
</evidence>
<dbReference type="SMART" id="SM00880">
    <property type="entry name" value="CHAD"/>
    <property type="match status" value="1"/>
</dbReference>
<dbReference type="PANTHER" id="PTHR39339:SF1">
    <property type="entry name" value="CHAD DOMAIN-CONTAINING PROTEIN"/>
    <property type="match status" value="1"/>
</dbReference>
<feature type="domain" description="CHAD" evidence="1">
    <location>
        <begin position="7"/>
        <end position="291"/>
    </location>
</feature>